<dbReference type="Proteomes" id="UP001569963">
    <property type="component" value="Unassembled WGS sequence"/>
</dbReference>
<proteinExistence type="inferred from homology"/>
<comment type="subcellular location">
    <subcellularLocation>
        <location evidence="1">Cell membrane</location>
        <topology evidence="1">Multi-pass membrane protein</topology>
    </subcellularLocation>
</comment>
<evidence type="ECO:0000256" key="10">
    <source>
        <dbReference type="ARBA" id="ARBA00023004"/>
    </source>
</evidence>
<evidence type="ECO:0000256" key="6">
    <source>
        <dbReference type="ARBA" id="ARBA00022692"/>
    </source>
</evidence>
<reference evidence="13 14" key="1">
    <citation type="submission" date="2023-11" db="EMBL/GenBank/DDBJ databases">
        <title>Actinomadura monticuli sp. nov., isolated from volcanic ash.</title>
        <authorList>
            <person name="Lee S.D."/>
            <person name="Yang H."/>
            <person name="Kim I.S."/>
        </authorList>
    </citation>
    <scope>NUCLEOTIDE SEQUENCE [LARGE SCALE GENOMIC DNA]</scope>
    <source>
        <strain evidence="13 14">DLS-62</strain>
    </source>
</reference>
<evidence type="ECO:0000256" key="2">
    <source>
        <dbReference type="ARBA" id="ARBA00009819"/>
    </source>
</evidence>
<evidence type="ECO:0000256" key="9">
    <source>
        <dbReference type="ARBA" id="ARBA00022989"/>
    </source>
</evidence>
<feature type="transmembrane region" description="Helical" evidence="12">
    <location>
        <begin position="381"/>
        <end position="403"/>
    </location>
</feature>
<feature type="transmembrane region" description="Helical" evidence="12">
    <location>
        <begin position="92"/>
        <end position="116"/>
    </location>
</feature>
<dbReference type="Pfam" id="PF01654">
    <property type="entry name" value="Cyt_bd_oxida_I"/>
    <property type="match status" value="1"/>
</dbReference>
<sequence length="480" mass="53642">METTAVLDRWQFAVTIVYHFLFVPITIGLAWFVAGMQTAWHRTGKEHYLRMTRFFGKLFLINFALGVVTGIVQEFQFGMNWSVYSRFVGSVFGAPLAIEGLVAFFLESTFIGLWIFGWDRLRPRVHLAMIWLVVAGVTASAYFILAANSWMQHPVGYTMKDGRAEMTSLGDVLLQPLQITHFLHTIAASLITAGLLVIAASAYRLHRNRRPAQSGGESAEEGGEDHDATLFRAAARGALWVTAWASVAVIIVGHFQAQILVKEQPMKMAAAEALYETSAPAPLSLLAIGPWEKRPERTSVDIVLPHGLSVLSTNDWNGEIRGINDVQREYERRYGPGEYAPIIGSIYWSWRVMVTVGFLVLVYSLLWLWFIRRRGWHRSRWFAWTAYAFLGLPFLANTAGWLLTEMGRQPWIVQGLLKTHAAISPKVGTGQVIATLTGFALVYGVLAAIMGWLMVRAIRSGPERPAPGVTREDALPPMLH</sequence>
<feature type="transmembrane region" description="Helical" evidence="12">
    <location>
        <begin position="128"/>
        <end position="151"/>
    </location>
</feature>
<organism evidence="13 14">
    <name type="scientific">Actinomadura monticuli</name>
    <dbReference type="NCBI Taxonomy" id="3097367"/>
    <lineage>
        <taxon>Bacteria</taxon>
        <taxon>Bacillati</taxon>
        <taxon>Actinomycetota</taxon>
        <taxon>Actinomycetes</taxon>
        <taxon>Streptosporangiales</taxon>
        <taxon>Thermomonosporaceae</taxon>
        <taxon>Actinomadura</taxon>
    </lineage>
</organism>
<name>A0ABV4QBL5_9ACTN</name>
<evidence type="ECO:0000256" key="3">
    <source>
        <dbReference type="ARBA" id="ARBA00022448"/>
    </source>
</evidence>
<dbReference type="PANTHER" id="PTHR30365">
    <property type="entry name" value="CYTOCHROME D UBIQUINOL OXIDASE"/>
    <property type="match status" value="1"/>
</dbReference>
<keyword evidence="4 12" id="KW-1003">Cell membrane</keyword>
<dbReference type="PIRSF" id="PIRSF006446">
    <property type="entry name" value="Cyt_quinol_oxidase_1"/>
    <property type="match status" value="1"/>
</dbReference>
<evidence type="ECO:0000256" key="1">
    <source>
        <dbReference type="ARBA" id="ARBA00004651"/>
    </source>
</evidence>
<feature type="transmembrane region" description="Helical" evidence="12">
    <location>
        <begin position="432"/>
        <end position="455"/>
    </location>
</feature>
<keyword evidence="14" id="KW-1185">Reference proteome</keyword>
<keyword evidence="11 12" id="KW-0472">Membrane</keyword>
<evidence type="ECO:0000256" key="12">
    <source>
        <dbReference type="PIRNR" id="PIRNR006446"/>
    </source>
</evidence>
<feature type="transmembrane region" description="Helical" evidence="12">
    <location>
        <begin position="348"/>
        <end position="369"/>
    </location>
</feature>
<gene>
    <name evidence="13" type="ORF">SM611_16725</name>
</gene>
<evidence type="ECO:0000256" key="5">
    <source>
        <dbReference type="ARBA" id="ARBA00022617"/>
    </source>
</evidence>
<evidence type="ECO:0000256" key="11">
    <source>
        <dbReference type="ARBA" id="ARBA00023136"/>
    </source>
</evidence>
<accession>A0ABV4QBL5</accession>
<dbReference type="EMBL" id="JAXCEI010000006">
    <property type="protein sequence ID" value="MFA1540573.1"/>
    <property type="molecule type" value="Genomic_DNA"/>
</dbReference>
<dbReference type="InterPro" id="IPR002585">
    <property type="entry name" value="Cyt-d_ubiquinol_oxidase_su_1"/>
</dbReference>
<evidence type="ECO:0000256" key="8">
    <source>
        <dbReference type="ARBA" id="ARBA00022982"/>
    </source>
</evidence>
<keyword evidence="8 12" id="KW-0249">Electron transport</keyword>
<feature type="transmembrane region" description="Helical" evidence="12">
    <location>
        <begin position="54"/>
        <end position="72"/>
    </location>
</feature>
<feature type="transmembrane region" description="Helical" evidence="12">
    <location>
        <begin position="238"/>
        <end position="257"/>
    </location>
</feature>
<keyword evidence="10 12" id="KW-0408">Iron</keyword>
<protein>
    <submittedName>
        <fullName evidence="13">Cytochrome ubiquinol oxidase subunit I</fullName>
    </submittedName>
</protein>
<keyword evidence="5 12" id="KW-0349">Heme</keyword>
<comment type="caution">
    <text evidence="13">The sequence shown here is derived from an EMBL/GenBank/DDBJ whole genome shotgun (WGS) entry which is preliminary data.</text>
</comment>
<evidence type="ECO:0000256" key="7">
    <source>
        <dbReference type="ARBA" id="ARBA00022723"/>
    </source>
</evidence>
<dbReference type="PANTHER" id="PTHR30365:SF15">
    <property type="entry name" value="CYTOCHROME BD UBIQUINOL OXIDASE SUBUNIT 1"/>
    <property type="match status" value="1"/>
</dbReference>
<dbReference type="RefSeq" id="WP_371950471.1">
    <property type="nucleotide sequence ID" value="NZ_JAXCEI010000006.1"/>
</dbReference>
<feature type="transmembrane region" description="Helical" evidence="12">
    <location>
        <begin position="182"/>
        <end position="203"/>
    </location>
</feature>
<keyword evidence="9 12" id="KW-1133">Transmembrane helix</keyword>
<keyword evidence="7 12" id="KW-0479">Metal-binding</keyword>
<keyword evidence="3 12" id="KW-0813">Transport</keyword>
<keyword evidence="6 12" id="KW-0812">Transmembrane</keyword>
<evidence type="ECO:0000256" key="4">
    <source>
        <dbReference type="ARBA" id="ARBA00022475"/>
    </source>
</evidence>
<evidence type="ECO:0000313" key="14">
    <source>
        <dbReference type="Proteomes" id="UP001569963"/>
    </source>
</evidence>
<evidence type="ECO:0000313" key="13">
    <source>
        <dbReference type="EMBL" id="MFA1540573.1"/>
    </source>
</evidence>
<comment type="similarity">
    <text evidence="2 12">Belongs to the cytochrome ubiquinol oxidase subunit 1 family.</text>
</comment>
<feature type="transmembrane region" description="Helical" evidence="12">
    <location>
        <begin position="12"/>
        <end position="33"/>
    </location>
</feature>